<dbReference type="OrthoDB" id="9793136at2"/>
<evidence type="ECO:0000256" key="1">
    <source>
        <dbReference type="ARBA" id="ARBA00004429"/>
    </source>
</evidence>
<dbReference type="PROSITE" id="PS50850">
    <property type="entry name" value="MFS"/>
    <property type="match status" value="1"/>
</dbReference>
<dbReference type="Proteomes" id="UP000182977">
    <property type="component" value="Chromosome I"/>
</dbReference>
<organism evidence="11 12">
    <name type="scientific">Jiangella alkaliphila</name>
    <dbReference type="NCBI Taxonomy" id="419479"/>
    <lineage>
        <taxon>Bacteria</taxon>
        <taxon>Bacillati</taxon>
        <taxon>Actinomycetota</taxon>
        <taxon>Actinomycetes</taxon>
        <taxon>Jiangellales</taxon>
        <taxon>Jiangellaceae</taxon>
        <taxon>Jiangella</taxon>
    </lineage>
</organism>
<keyword evidence="2" id="KW-0813">Transport</keyword>
<sequence length="422" mass="42677">MSSAPAPAVVAAPRRRLPLAAVLSAYLTSVTCTAVSAIAVPWLVLSTTGSATRTGLAVFAEMAPYVAMQALGGPWVERIGPRRASWLGNLVAGLVVLVVPALYASGQLGYGALVAVVAAVGAVRGVADCGSAPLVPGTASLSRTSLSRAAGLHASASQAGNLLGAPLAALLLSLVPPPLVLLISGTGFVVASLLVRLLVPSDVGGGADPAEPYLRRIVDGLSFLVHDPVLRALVVMIAATNLLGTGYLSVLLPSWVRDNGLSVTAVGTVAAATGLGALAGSLLGAWLAPRVNRWLAYAVGFLIGGSPLYVSLALSDTLIPVVVTAACCGLATGGINPIIGAVQYERIQAEMLPRVLGAVKASAWAGIPLGPVLVGALTDQAGVRPTLTIVGVVMFLLTLGPFVVPAFRLMNDRPNDGSSRRR</sequence>
<evidence type="ECO:0000256" key="3">
    <source>
        <dbReference type="ARBA" id="ARBA00022475"/>
    </source>
</evidence>
<keyword evidence="6 9" id="KW-0472">Membrane</keyword>
<evidence type="ECO:0000256" key="9">
    <source>
        <dbReference type="SAM" id="Phobius"/>
    </source>
</evidence>
<keyword evidence="12" id="KW-1185">Reference proteome</keyword>
<feature type="transmembrane region" description="Helical" evidence="9">
    <location>
        <begin position="20"/>
        <end position="44"/>
    </location>
</feature>
<feature type="transmembrane region" description="Helical" evidence="9">
    <location>
        <begin position="263"/>
        <end position="287"/>
    </location>
</feature>
<dbReference type="PANTHER" id="PTHR23513:SF9">
    <property type="entry name" value="ENTEROBACTIN EXPORTER ENTS"/>
    <property type="match status" value="1"/>
</dbReference>
<feature type="transmembrane region" description="Helical" evidence="9">
    <location>
        <begin position="294"/>
        <end position="312"/>
    </location>
</feature>
<evidence type="ECO:0000256" key="5">
    <source>
        <dbReference type="ARBA" id="ARBA00022989"/>
    </source>
</evidence>
<dbReference type="InterPro" id="IPR011701">
    <property type="entry name" value="MFS"/>
</dbReference>
<dbReference type="STRING" id="419479.SAMN04488563_6424"/>
<dbReference type="InterPro" id="IPR020846">
    <property type="entry name" value="MFS_dom"/>
</dbReference>
<keyword evidence="4 9" id="KW-0812">Transmembrane</keyword>
<feature type="transmembrane region" description="Helical" evidence="9">
    <location>
        <begin position="110"/>
        <end position="127"/>
    </location>
</feature>
<dbReference type="GO" id="GO:0005886">
    <property type="term" value="C:plasma membrane"/>
    <property type="evidence" value="ECO:0007669"/>
    <property type="project" value="UniProtKB-SubCell"/>
</dbReference>
<dbReference type="SUPFAM" id="SSF103473">
    <property type="entry name" value="MFS general substrate transporter"/>
    <property type="match status" value="1"/>
</dbReference>
<protein>
    <recommendedName>
        <fullName evidence="8">Multidrug efflux pump Tap</fullName>
    </recommendedName>
</protein>
<evidence type="ECO:0000256" key="2">
    <source>
        <dbReference type="ARBA" id="ARBA00022448"/>
    </source>
</evidence>
<evidence type="ECO:0000259" key="10">
    <source>
        <dbReference type="PROSITE" id="PS50850"/>
    </source>
</evidence>
<keyword evidence="5 9" id="KW-1133">Transmembrane helix</keyword>
<gene>
    <name evidence="11" type="ORF">SAMN04488563_6424</name>
</gene>
<feature type="transmembrane region" description="Helical" evidence="9">
    <location>
        <begin position="84"/>
        <end position="103"/>
    </location>
</feature>
<dbReference type="GO" id="GO:0022857">
    <property type="term" value="F:transmembrane transporter activity"/>
    <property type="evidence" value="ECO:0007669"/>
    <property type="project" value="InterPro"/>
</dbReference>
<dbReference type="EMBL" id="LT629791">
    <property type="protein sequence ID" value="SDU82433.1"/>
    <property type="molecule type" value="Genomic_DNA"/>
</dbReference>
<reference evidence="12" key="1">
    <citation type="submission" date="2016-10" db="EMBL/GenBank/DDBJ databases">
        <authorList>
            <person name="Varghese N."/>
            <person name="Submissions S."/>
        </authorList>
    </citation>
    <scope>NUCLEOTIDE SEQUENCE [LARGE SCALE GENOMIC DNA]</scope>
    <source>
        <strain evidence="12">DSM 45079</strain>
    </source>
</reference>
<feature type="transmembrane region" description="Helical" evidence="9">
    <location>
        <begin position="389"/>
        <end position="410"/>
    </location>
</feature>
<feature type="domain" description="Major facilitator superfamily (MFS) profile" evidence="10">
    <location>
        <begin position="17"/>
        <end position="408"/>
    </location>
</feature>
<keyword evidence="3" id="KW-1003">Cell membrane</keyword>
<feature type="transmembrane region" description="Helical" evidence="9">
    <location>
        <begin position="179"/>
        <end position="199"/>
    </location>
</feature>
<feature type="transmembrane region" description="Helical" evidence="9">
    <location>
        <begin position="318"/>
        <end position="343"/>
    </location>
</feature>
<proteinExistence type="inferred from homology"/>
<accession>A0A1H2LN43</accession>
<dbReference type="AlphaFoldDB" id="A0A1H2LN43"/>
<dbReference type="Gene3D" id="1.20.1250.20">
    <property type="entry name" value="MFS general substrate transporter like domains"/>
    <property type="match status" value="1"/>
</dbReference>
<comment type="similarity">
    <text evidence="7">Belongs to the major facilitator superfamily. Drug:H(+) antiporter-3 (DHA3) (TC 2.A.1.21) family.</text>
</comment>
<dbReference type="Pfam" id="PF07690">
    <property type="entry name" value="MFS_1"/>
    <property type="match status" value="1"/>
</dbReference>
<dbReference type="RefSeq" id="WP_046768696.1">
    <property type="nucleotide sequence ID" value="NZ_KQ061227.1"/>
</dbReference>
<dbReference type="InterPro" id="IPR036259">
    <property type="entry name" value="MFS_trans_sf"/>
</dbReference>
<feature type="transmembrane region" description="Helical" evidence="9">
    <location>
        <begin position="355"/>
        <end position="377"/>
    </location>
</feature>
<evidence type="ECO:0000256" key="8">
    <source>
        <dbReference type="ARBA" id="ARBA00040914"/>
    </source>
</evidence>
<evidence type="ECO:0000313" key="11">
    <source>
        <dbReference type="EMBL" id="SDU82433.1"/>
    </source>
</evidence>
<name>A0A1H2LN43_9ACTN</name>
<dbReference type="PANTHER" id="PTHR23513">
    <property type="entry name" value="INTEGRAL MEMBRANE EFFLUX PROTEIN-RELATED"/>
    <property type="match status" value="1"/>
</dbReference>
<comment type="subcellular location">
    <subcellularLocation>
        <location evidence="1">Cell inner membrane</location>
        <topology evidence="1">Multi-pass membrane protein</topology>
    </subcellularLocation>
</comment>
<evidence type="ECO:0000313" key="12">
    <source>
        <dbReference type="Proteomes" id="UP000182977"/>
    </source>
</evidence>
<evidence type="ECO:0000256" key="4">
    <source>
        <dbReference type="ARBA" id="ARBA00022692"/>
    </source>
</evidence>
<evidence type="ECO:0000256" key="6">
    <source>
        <dbReference type="ARBA" id="ARBA00023136"/>
    </source>
</evidence>
<evidence type="ECO:0000256" key="7">
    <source>
        <dbReference type="ARBA" id="ARBA00038075"/>
    </source>
</evidence>